<name>A0A178MTN3_9PROT</name>
<evidence type="ECO:0000313" key="8">
    <source>
        <dbReference type="Proteomes" id="UP000078428"/>
    </source>
</evidence>
<sequence>MVKILFVCTGNICRSPTAHGVFRDLVQSQGLDGVIAVDSAGTHAYHVGQPPDDRSVAAARRRGVILDDLRARQVEKADFDSFDLILAMDRGHLGLLTSRCPPVRQDRLALFLSFAPQLRLQDVPDPYYGGGDGFERVLDMIEAGSAGLLEHIRKTLL</sequence>
<dbReference type="InterPro" id="IPR050438">
    <property type="entry name" value="LMW_PTPase"/>
</dbReference>
<evidence type="ECO:0000256" key="3">
    <source>
        <dbReference type="ARBA" id="ARBA00022801"/>
    </source>
</evidence>
<dbReference type="GO" id="GO:0004725">
    <property type="term" value="F:protein tyrosine phosphatase activity"/>
    <property type="evidence" value="ECO:0007669"/>
    <property type="project" value="UniProtKB-EC"/>
</dbReference>
<dbReference type="PANTHER" id="PTHR11717">
    <property type="entry name" value="LOW MOLECULAR WEIGHT PROTEIN TYROSINE PHOSPHATASE"/>
    <property type="match status" value="1"/>
</dbReference>
<feature type="domain" description="Phosphotyrosine protein phosphatase I" evidence="6">
    <location>
        <begin position="2"/>
        <end position="151"/>
    </location>
</feature>
<dbReference type="Proteomes" id="UP000078428">
    <property type="component" value="Unassembled WGS sequence"/>
</dbReference>
<evidence type="ECO:0000256" key="1">
    <source>
        <dbReference type="ARBA" id="ARBA00011063"/>
    </source>
</evidence>
<dbReference type="InterPro" id="IPR017867">
    <property type="entry name" value="Tyr_phospatase_low_mol_wt"/>
</dbReference>
<dbReference type="STRING" id="1285242.A6A04_00195"/>
<accession>A0A178MTN3</accession>
<evidence type="ECO:0000256" key="5">
    <source>
        <dbReference type="PIRSR" id="PIRSR617867-1"/>
    </source>
</evidence>
<evidence type="ECO:0000259" key="6">
    <source>
        <dbReference type="SMART" id="SM00226"/>
    </source>
</evidence>
<evidence type="ECO:0000256" key="4">
    <source>
        <dbReference type="ARBA" id="ARBA00022912"/>
    </source>
</evidence>
<comment type="similarity">
    <text evidence="1">Belongs to the low molecular weight phosphotyrosine protein phosphatase family.</text>
</comment>
<evidence type="ECO:0000256" key="2">
    <source>
        <dbReference type="ARBA" id="ARBA00013064"/>
    </source>
</evidence>
<organism evidence="7 8">
    <name type="scientific">Paramagnetospirillum marisnigri</name>
    <dbReference type="NCBI Taxonomy" id="1285242"/>
    <lineage>
        <taxon>Bacteria</taxon>
        <taxon>Pseudomonadati</taxon>
        <taxon>Pseudomonadota</taxon>
        <taxon>Alphaproteobacteria</taxon>
        <taxon>Rhodospirillales</taxon>
        <taxon>Magnetospirillaceae</taxon>
        <taxon>Paramagnetospirillum</taxon>
    </lineage>
</organism>
<dbReference type="OrthoDB" id="9784339at2"/>
<comment type="caution">
    <text evidence="7">The sequence shown here is derived from an EMBL/GenBank/DDBJ whole genome shotgun (WGS) entry which is preliminary data.</text>
</comment>
<dbReference type="SUPFAM" id="SSF52788">
    <property type="entry name" value="Phosphotyrosine protein phosphatases I"/>
    <property type="match status" value="1"/>
</dbReference>
<protein>
    <recommendedName>
        <fullName evidence="2">protein-tyrosine-phosphatase</fullName>
        <ecNumber evidence="2">3.1.3.48</ecNumber>
    </recommendedName>
</protein>
<reference evidence="7 8" key="1">
    <citation type="submission" date="2016-04" db="EMBL/GenBank/DDBJ databases">
        <title>Draft genome sequence of freshwater magnetotactic bacteria Magnetospirillum marisnigri SP-1 and Magnetospirillum moscoviense BB-1.</title>
        <authorList>
            <person name="Koziaeva V."/>
            <person name="Dziuba M.V."/>
            <person name="Ivanov T.M."/>
            <person name="Kuznetsov B."/>
            <person name="Grouzdev D.S."/>
        </authorList>
    </citation>
    <scope>NUCLEOTIDE SEQUENCE [LARGE SCALE GENOMIC DNA]</scope>
    <source>
        <strain evidence="7 8">SP-1</strain>
    </source>
</reference>
<dbReference type="AlphaFoldDB" id="A0A178MTN3"/>
<gene>
    <name evidence="7" type="ORF">A6A04_00195</name>
</gene>
<dbReference type="CDD" id="cd16343">
    <property type="entry name" value="LMWPTP"/>
    <property type="match status" value="1"/>
</dbReference>
<dbReference type="FunFam" id="3.40.50.2300:FF:000113">
    <property type="entry name" value="Low molecular weight protein-tyrosine-phosphatase"/>
    <property type="match status" value="1"/>
</dbReference>
<feature type="active site" description="Nucleophile" evidence="5">
    <location>
        <position position="8"/>
    </location>
</feature>
<feature type="active site" description="Proton donor" evidence="5">
    <location>
        <position position="125"/>
    </location>
</feature>
<dbReference type="EMBL" id="LWQT01000044">
    <property type="protein sequence ID" value="OAN52166.1"/>
    <property type="molecule type" value="Genomic_DNA"/>
</dbReference>
<dbReference type="PRINTS" id="PR00719">
    <property type="entry name" value="LMWPTPASE"/>
</dbReference>
<dbReference type="EC" id="3.1.3.48" evidence="2"/>
<dbReference type="Pfam" id="PF01451">
    <property type="entry name" value="LMWPc"/>
    <property type="match status" value="1"/>
</dbReference>
<keyword evidence="3" id="KW-0378">Hydrolase</keyword>
<proteinExistence type="inferred from homology"/>
<dbReference type="InterPro" id="IPR023485">
    <property type="entry name" value="Ptyr_pPase"/>
</dbReference>
<keyword evidence="4" id="KW-0904">Protein phosphatase</keyword>
<feature type="active site" evidence="5">
    <location>
        <position position="14"/>
    </location>
</feature>
<dbReference type="Gene3D" id="3.40.50.2300">
    <property type="match status" value="1"/>
</dbReference>
<dbReference type="InterPro" id="IPR036196">
    <property type="entry name" value="Ptyr_pPase_sf"/>
</dbReference>
<dbReference type="PANTHER" id="PTHR11717:SF7">
    <property type="entry name" value="LOW MOLECULAR WEIGHT PHOSPHOTYROSINE PROTEIN PHOSPHATASE"/>
    <property type="match status" value="1"/>
</dbReference>
<dbReference type="SMART" id="SM00226">
    <property type="entry name" value="LMWPc"/>
    <property type="match status" value="1"/>
</dbReference>
<evidence type="ECO:0000313" key="7">
    <source>
        <dbReference type="EMBL" id="OAN52166.1"/>
    </source>
</evidence>
<keyword evidence="8" id="KW-1185">Reference proteome</keyword>
<dbReference type="RefSeq" id="WP_068490937.1">
    <property type="nucleotide sequence ID" value="NZ_LWQT01000044.1"/>
</dbReference>